<feature type="domain" description="Pseudouridine synthase RsuA/RluA-like" evidence="3">
    <location>
        <begin position="88"/>
        <end position="229"/>
    </location>
</feature>
<dbReference type="Gene3D" id="3.30.2350.10">
    <property type="entry name" value="Pseudouridine synthase"/>
    <property type="match status" value="1"/>
</dbReference>
<keyword evidence="5" id="KW-1185">Reference proteome</keyword>
<reference evidence="5" key="1">
    <citation type="journal article" date="2019" name="Int. J. Syst. Evol. Microbiol.">
        <title>The Global Catalogue of Microorganisms (GCM) 10K type strain sequencing project: providing services to taxonomists for standard genome sequencing and annotation.</title>
        <authorList>
            <consortium name="The Broad Institute Genomics Platform"/>
            <consortium name="The Broad Institute Genome Sequencing Center for Infectious Disease"/>
            <person name="Wu L."/>
            <person name="Ma J."/>
        </authorList>
    </citation>
    <scope>NUCLEOTIDE SEQUENCE [LARGE SCALE GENOMIC DNA]</scope>
    <source>
        <strain evidence="5">CCUG 62952</strain>
    </source>
</reference>
<dbReference type="EMBL" id="JBHTJH010000004">
    <property type="protein sequence ID" value="MFD0861184.1"/>
    <property type="molecule type" value="Genomic_DNA"/>
</dbReference>
<dbReference type="InterPro" id="IPR020103">
    <property type="entry name" value="PsdUridine_synth_cat_dom_sf"/>
</dbReference>
<accession>A0ABW3CWF8</accession>
<evidence type="ECO:0000313" key="5">
    <source>
        <dbReference type="Proteomes" id="UP001596978"/>
    </source>
</evidence>
<dbReference type="PROSITE" id="PS50889">
    <property type="entry name" value="S4"/>
    <property type="match status" value="1"/>
</dbReference>
<dbReference type="Proteomes" id="UP001596978">
    <property type="component" value="Unassembled WGS sequence"/>
</dbReference>
<comment type="similarity">
    <text evidence="1">Belongs to the pseudouridine synthase RluA family.</text>
</comment>
<dbReference type="PANTHER" id="PTHR21600">
    <property type="entry name" value="MITOCHONDRIAL RNA PSEUDOURIDINE SYNTHASE"/>
    <property type="match status" value="1"/>
</dbReference>
<protein>
    <submittedName>
        <fullName evidence="4">Pseudouridine synthase</fullName>
    </submittedName>
</protein>
<dbReference type="SUPFAM" id="SSF55120">
    <property type="entry name" value="Pseudouridine synthase"/>
    <property type="match status" value="1"/>
</dbReference>
<comment type="caution">
    <text evidence="4">The sequence shown here is derived from an EMBL/GenBank/DDBJ whole genome shotgun (WGS) entry which is preliminary data.</text>
</comment>
<dbReference type="CDD" id="cd00165">
    <property type="entry name" value="S4"/>
    <property type="match status" value="1"/>
</dbReference>
<name>A0ABW3CWF8_9FLAO</name>
<keyword evidence="2" id="KW-0694">RNA-binding</keyword>
<dbReference type="CDD" id="cd02869">
    <property type="entry name" value="PseudoU_synth_RluA_like"/>
    <property type="match status" value="1"/>
</dbReference>
<sequence length="296" mass="33439">MMVLETHIVPLLSEEIRLQDYGTSIFSAITTKSALKKTIKQGGIRIDGEIATTGHWIKEGQTIELLDLEKPLQKIFKLPLTVIFEDDHLAIIKKPAGYPTSGNYFRTIQNALPFNLKISKGADAMKIPRPVHRLDNPTSGLLIIAKTRSAQKHLHQQFEEQHISKTYVALVVGTPKLEGEITLPINDRAANTYFETLKTVNSLRNETLSSLKLYPRTGRTHQLRIHLSAIGHPIVGDALYGKEGHTLKHKGLFLSAVGLALKHPHTDQRLRFELPPPNKFTLLMEKEERRYKKFNP</sequence>
<dbReference type="PANTHER" id="PTHR21600:SF87">
    <property type="entry name" value="RNA PSEUDOURIDYLATE SYNTHASE DOMAIN-CONTAINING PROTEIN 1"/>
    <property type="match status" value="1"/>
</dbReference>
<evidence type="ECO:0000259" key="3">
    <source>
        <dbReference type="Pfam" id="PF00849"/>
    </source>
</evidence>
<dbReference type="RefSeq" id="WP_386403734.1">
    <property type="nucleotide sequence ID" value="NZ_JBHTJH010000004.1"/>
</dbReference>
<evidence type="ECO:0000256" key="1">
    <source>
        <dbReference type="ARBA" id="ARBA00010876"/>
    </source>
</evidence>
<organism evidence="4 5">
    <name type="scientific">Sungkyunkwania multivorans</name>
    <dbReference type="NCBI Taxonomy" id="1173618"/>
    <lineage>
        <taxon>Bacteria</taxon>
        <taxon>Pseudomonadati</taxon>
        <taxon>Bacteroidota</taxon>
        <taxon>Flavobacteriia</taxon>
        <taxon>Flavobacteriales</taxon>
        <taxon>Flavobacteriaceae</taxon>
        <taxon>Sungkyunkwania</taxon>
    </lineage>
</organism>
<dbReference type="PROSITE" id="PS01129">
    <property type="entry name" value="PSI_RLU"/>
    <property type="match status" value="1"/>
</dbReference>
<evidence type="ECO:0000313" key="4">
    <source>
        <dbReference type="EMBL" id="MFD0861184.1"/>
    </source>
</evidence>
<dbReference type="InterPro" id="IPR006145">
    <property type="entry name" value="PsdUridine_synth_RsuA/RluA"/>
</dbReference>
<dbReference type="InterPro" id="IPR006224">
    <property type="entry name" value="PsdUridine_synth_RluA-like_CS"/>
</dbReference>
<dbReference type="Pfam" id="PF00849">
    <property type="entry name" value="PseudoU_synth_2"/>
    <property type="match status" value="1"/>
</dbReference>
<evidence type="ECO:0000256" key="2">
    <source>
        <dbReference type="PROSITE-ProRule" id="PRU00182"/>
    </source>
</evidence>
<gene>
    <name evidence="4" type="ORF">ACFQ1M_03110</name>
</gene>
<proteinExistence type="inferred from homology"/>
<dbReference type="InterPro" id="IPR050188">
    <property type="entry name" value="RluA_PseudoU_synthase"/>
</dbReference>